<dbReference type="EMBL" id="BEXD01000668">
    <property type="protein sequence ID" value="GBB89326.1"/>
    <property type="molecule type" value="Genomic_DNA"/>
</dbReference>
<keyword evidence="7" id="KW-1185">Reference proteome</keyword>
<dbReference type="SUPFAM" id="SSF50370">
    <property type="entry name" value="Ricin B-like lectins"/>
    <property type="match status" value="1"/>
</dbReference>
<dbReference type="SUPFAM" id="SSF54695">
    <property type="entry name" value="POZ domain"/>
    <property type="match status" value="1"/>
</dbReference>
<dbReference type="PROSITE" id="PS50097">
    <property type="entry name" value="BTB"/>
    <property type="match status" value="1"/>
</dbReference>
<evidence type="ECO:0008006" key="8">
    <source>
        <dbReference type="Google" id="ProtNLM"/>
    </source>
</evidence>
<dbReference type="Gene3D" id="1.25.40.420">
    <property type="match status" value="1"/>
</dbReference>
<dbReference type="PROSITE" id="PS51886">
    <property type="entry name" value="TLDC"/>
    <property type="match status" value="1"/>
</dbReference>
<gene>
    <name evidence="6" type="ORF">RclHR1_00160042</name>
</gene>
<dbReference type="GO" id="GO:0043657">
    <property type="term" value="C:host cell"/>
    <property type="evidence" value="ECO:0007669"/>
    <property type="project" value="UniProtKB-SubCell"/>
</dbReference>
<organism evidence="6 7">
    <name type="scientific">Rhizophagus clarus</name>
    <dbReference type="NCBI Taxonomy" id="94130"/>
    <lineage>
        <taxon>Eukaryota</taxon>
        <taxon>Fungi</taxon>
        <taxon>Fungi incertae sedis</taxon>
        <taxon>Mucoromycota</taxon>
        <taxon>Glomeromycotina</taxon>
        <taxon>Glomeromycetes</taxon>
        <taxon>Glomerales</taxon>
        <taxon>Glomeraceae</taxon>
        <taxon>Rhizophagus</taxon>
    </lineage>
</organism>
<dbReference type="PANTHER" id="PTHR45774:SF3">
    <property type="entry name" value="BTB (POZ) DOMAIN-CONTAINING 2B-RELATED"/>
    <property type="match status" value="1"/>
</dbReference>
<dbReference type="Gene3D" id="2.80.10.50">
    <property type="match status" value="1"/>
</dbReference>
<evidence type="ECO:0000256" key="2">
    <source>
        <dbReference type="ARBA" id="ARBA00004613"/>
    </source>
</evidence>
<dbReference type="InterPro" id="IPR000772">
    <property type="entry name" value="Ricin_B_lectin"/>
</dbReference>
<dbReference type="Pfam" id="PF00651">
    <property type="entry name" value="BTB"/>
    <property type="match status" value="1"/>
</dbReference>
<dbReference type="SMART" id="SM00458">
    <property type="entry name" value="RICIN"/>
    <property type="match status" value="1"/>
</dbReference>
<dbReference type="Pfam" id="PF20147">
    <property type="entry name" value="Crinkler"/>
    <property type="match status" value="1"/>
</dbReference>
<dbReference type="Pfam" id="PF07707">
    <property type="entry name" value="BACK"/>
    <property type="match status" value="1"/>
</dbReference>
<dbReference type="InterPro" id="IPR011333">
    <property type="entry name" value="SKP1/BTB/POZ_sf"/>
</dbReference>
<evidence type="ECO:0000256" key="1">
    <source>
        <dbReference type="ARBA" id="ARBA00004340"/>
    </source>
</evidence>
<dbReference type="PROSITE" id="PS50231">
    <property type="entry name" value="RICIN_B_LECTIN"/>
    <property type="match status" value="1"/>
</dbReference>
<protein>
    <recommendedName>
        <fullName evidence="8">TLDc domain-containing protein</fullName>
    </recommendedName>
</protein>
<feature type="domain" description="TLDc" evidence="5">
    <location>
        <begin position="871"/>
        <end position="1043"/>
    </location>
</feature>
<feature type="domain" description="BTB" evidence="4">
    <location>
        <begin position="596"/>
        <end position="658"/>
    </location>
</feature>
<comment type="caution">
    <text evidence="6">The sequence shown here is derived from an EMBL/GenBank/DDBJ whole genome shotgun (WGS) entry which is preliminary data.</text>
</comment>
<dbReference type="SMART" id="SM00225">
    <property type="entry name" value="BTB"/>
    <property type="match status" value="1"/>
</dbReference>
<dbReference type="Gene3D" id="3.30.710.10">
    <property type="entry name" value="Potassium Channel Kv1.1, Chain A"/>
    <property type="match status" value="1"/>
</dbReference>
<dbReference type="InterPro" id="IPR006571">
    <property type="entry name" value="TLDc_dom"/>
</dbReference>
<dbReference type="Pfam" id="PF07534">
    <property type="entry name" value="TLD"/>
    <property type="match status" value="1"/>
</dbReference>
<dbReference type="Proteomes" id="UP000247702">
    <property type="component" value="Unassembled WGS sequence"/>
</dbReference>
<comment type="subcellular location">
    <subcellularLocation>
        <location evidence="1">Host cell</location>
    </subcellularLocation>
    <subcellularLocation>
        <location evidence="2">Secreted</location>
    </subcellularLocation>
</comment>
<evidence type="ECO:0000313" key="7">
    <source>
        <dbReference type="Proteomes" id="UP000247702"/>
    </source>
</evidence>
<evidence type="ECO:0000313" key="6">
    <source>
        <dbReference type="EMBL" id="GBB89326.1"/>
    </source>
</evidence>
<dbReference type="PANTHER" id="PTHR45774">
    <property type="entry name" value="BTB/POZ DOMAIN-CONTAINING"/>
    <property type="match status" value="1"/>
</dbReference>
<proteinExistence type="predicted"/>
<dbReference type="Pfam" id="PF00652">
    <property type="entry name" value="Ricin_B_lectin"/>
    <property type="match status" value="1"/>
</dbReference>
<dbReference type="InterPro" id="IPR011705">
    <property type="entry name" value="BACK"/>
</dbReference>
<evidence type="ECO:0000259" key="5">
    <source>
        <dbReference type="PROSITE" id="PS51886"/>
    </source>
</evidence>
<dbReference type="InterPro" id="IPR035992">
    <property type="entry name" value="Ricin_B-like_lectins"/>
</dbReference>
<dbReference type="GO" id="GO:0005576">
    <property type="term" value="C:extracellular region"/>
    <property type="evidence" value="ECO:0007669"/>
    <property type="project" value="UniProtKB-SubCell"/>
</dbReference>
<evidence type="ECO:0000256" key="3">
    <source>
        <dbReference type="ARBA" id="ARBA00022525"/>
    </source>
</evidence>
<evidence type="ECO:0000259" key="4">
    <source>
        <dbReference type="PROSITE" id="PS50097"/>
    </source>
</evidence>
<dbReference type="InterPro" id="IPR045379">
    <property type="entry name" value="Crinkler_N"/>
</dbReference>
<dbReference type="AlphaFoldDB" id="A0A2Z6R9C2"/>
<sequence>MIKGKRYSDIMVYCLVLGEHPGEAFEVEVENDKFSSITKLRDIIWEKNKDIAPSARKLKLWQVDISNEENEETEKLKILTNTPPHEMNIKNQFEGKELFTNKELEEYFPDPVLDRHTRIIIQPLIKSSPMYLITLQNLAICLDKMVIILEQKRVILVQAPTYTSYIKSATVGHVGLVRHMLQHTKNAIGTVNDCRAAPRLSNLSDKQMKTCQDVCLKGKIGFIDSDDNKYLIRSGVLVIVVINNQRYLQFAAPLIERSFFQQCYGTETRAAATPYSLYDSLRLLEQTLQKEFYRIGTRELGNDHFLSCDVGAYFGSNGYIDFYVDGLEWAIELLREGLNTEEHDIRFDETIGVYREIVEFAKETAIIDIRSESKKVLKLKKGFVHVSYSENYGAYMIECLGKETVKIKTETTFLKMIDYYWIIAKHSGKVLEVEGGSTNSAKIIQYFKKAEDNPSVGTQLWYFDGKFIVNKKSGLVLDVCGDKIQSGTNIIQFPSHAIPASNQEWDYDRENNTINLRYDRDFVIEVKDGSKDDWAHIILAKKNGSQNQQFTLQKWNDTSSSENVCKLITNVMDNIKFLPRLSQNLLEILNDDDEYYDVTIEVGNDPKVKIFRAHMVILSCRSPHLREILLVDKKKNDGNFPLIKLPDILPEIFEIILSGRLSLKECDTSDIIKLLVAAKELDLRELTTYIQSFLIENKVNWMEKNFNLIYRTSLKKIRNETFLSLQKFCNDLISNEPDKIFESSDFTSIPAEILISVIKEDSLQMSEIQIWDHVLKWGLAQNPELPSEVTNFSKDDFNTLKNSLQHCIPFIRFHNLTSKEFLDKVLPYKKVLPKELYKELLREFLDNNTKTSSKSKPRIFKEINSKDFDSKIITIQHIETISKWIQRLEIANELTTSFEFELLFRGSRDGFYSEKFHEICDNQSHTVTMVKVAGSNEILGGYNPTIWKSDNSYGFSPDSFIFSFKNINRNEIYTISRVTDKVHAIDNRYYYGPSFGNGDLIIFGLDIHTLSNYCRSSKNSYEKSIRETEGVFSIEECEVFRIILKF</sequence>
<keyword evidence="3" id="KW-0964">Secreted</keyword>
<name>A0A2Z6R9C2_9GLOM</name>
<dbReference type="InterPro" id="IPR000210">
    <property type="entry name" value="BTB/POZ_dom"/>
</dbReference>
<reference evidence="6 7" key="1">
    <citation type="submission" date="2017-11" db="EMBL/GenBank/DDBJ databases">
        <title>The genome of Rhizophagus clarus HR1 reveals common genetic basis of auxotrophy among arbuscular mycorrhizal fungi.</title>
        <authorList>
            <person name="Kobayashi Y."/>
        </authorList>
    </citation>
    <scope>NUCLEOTIDE SEQUENCE [LARGE SCALE GENOMIC DNA]</scope>
    <source>
        <strain evidence="6 7">HR1</strain>
    </source>
</reference>
<dbReference type="CDD" id="cd18186">
    <property type="entry name" value="BTB_POZ_ZBTB_KLHL-like"/>
    <property type="match status" value="1"/>
</dbReference>
<accession>A0A2Z6R9C2</accession>